<dbReference type="KEGG" id="azq:G3580_17060"/>
<keyword evidence="12" id="KW-0175">Coiled coil</keyword>
<evidence type="ECO:0000256" key="5">
    <source>
        <dbReference type="ARBA" id="ARBA00022692"/>
    </source>
</evidence>
<organism evidence="16 17">
    <name type="scientific">Nitrogeniibacter mangrovi</name>
    <dbReference type="NCBI Taxonomy" id="2016596"/>
    <lineage>
        <taxon>Bacteria</taxon>
        <taxon>Pseudomonadati</taxon>
        <taxon>Pseudomonadota</taxon>
        <taxon>Betaproteobacteria</taxon>
        <taxon>Rhodocyclales</taxon>
        <taxon>Zoogloeaceae</taxon>
        <taxon>Nitrogeniibacter</taxon>
    </lineage>
</organism>
<evidence type="ECO:0000256" key="6">
    <source>
        <dbReference type="ARBA" id="ARBA00022723"/>
    </source>
</evidence>
<reference evidence="16 17" key="1">
    <citation type="submission" date="2020-02" db="EMBL/GenBank/DDBJ databases">
        <title>Nitrogenibacter mangrovi gen. nov., sp. nov. isolated from mangrove sediment, a denitrifying betaproteobacterium.</title>
        <authorList>
            <person name="Liao H."/>
            <person name="Tian Y."/>
        </authorList>
    </citation>
    <scope>NUCLEOTIDE SEQUENCE [LARGE SCALE GENOMIC DNA]</scope>
    <source>
        <strain evidence="16 17">M9-3-2</strain>
    </source>
</reference>
<sequence length="954" mass="105001">MDTLYPAGPQDAPASLTQATGRYKRHAWLAVMSLLLFVVLYVALAGWFAWVAGSTLREVAAGADDPLFQGIVGGCAAFLSIFMFKAVFFVKKGGDSEDVEITAQDQPQVFAFLNRLADEAGAPRPHRVFLSARVNAAVFYDLSILNLLFPSRKNLEIGLPLINSLTLSELKAVLAHEFGHFAQRSMAIGTWVYIAQQIAGQVIAKRDILDKFLSGLSRVDIRIAWIGWVLSLIVWSIRSLMDTVFTGVVLAQRALSRQMEFQADLVAVALTGSDELIHALHKLQAADDAWDRTLQFANGMLADKRKPADLFAVQTRIVERMGQILDDPDHGRIPQAATPRAASYRVFRNAFAQPPQMWSTHPANADRERNAKAHYLSAPHDARSAWALFADADAVKARIHDHLMGHAEGETASREETLQRLDEGYARIRYEARYRGAYLGRSLTRHVHEPAELYRDTLSHTDIAEALQALYPHQLSTDLQQLKELKEEKQLLEGLHARVLKTRDKQIRFRGRAIRRRDLPAAIGKVGDEIEKIQARILAHDRRCRAAHLAAAEQIAPAWRRYLIGLIEVQHFAEHSLANLEDAHGLLGNVVAVVTADGKVSRRELKRLLKTANALHAVMADLHASIRGVTLDSTLQAALGTTSLSEAAGDFELPPADKKNINDWMNAIDGWVGALGGPLSALCNACLEQLLHTEQQVAEHSRDGTTPGEAPTPSTVPEHYARLLEGEERKRQTRLGLWDRFQLADGWLPATARLVVAVAIVGGVLGFSHLTTFTSPLSIYNGFNQVMTVEVDGTRIATVAPYSAGHADVSIDEQSRISAHTAGGDLVEQFHPTLSGRRQHYIYNIASGSPLIQWTAVYGNVAERTPSRLGAPRWTTAHADIYFAEPPKSIKSSGQGGMRTVLSGVDAGVTPEQTLGAVATDQTRRDLVRAHLRWDTPGSATATAWRTLAERLDH</sequence>
<dbReference type="GO" id="GO:0005886">
    <property type="term" value="C:plasma membrane"/>
    <property type="evidence" value="ECO:0007669"/>
    <property type="project" value="UniProtKB-SubCell"/>
</dbReference>
<keyword evidence="4 16" id="KW-0645">Protease</keyword>
<dbReference type="InterPro" id="IPR001915">
    <property type="entry name" value="Peptidase_M48"/>
</dbReference>
<dbReference type="Pfam" id="PF01435">
    <property type="entry name" value="Peptidase_M48"/>
    <property type="match status" value="1"/>
</dbReference>
<evidence type="ECO:0000256" key="13">
    <source>
        <dbReference type="SAM" id="MobiDB-lite"/>
    </source>
</evidence>
<dbReference type="Gene3D" id="3.30.2010.10">
    <property type="entry name" value="Metalloproteases ('zincins'), catalytic domain"/>
    <property type="match status" value="1"/>
</dbReference>
<keyword evidence="3" id="KW-1003">Cell membrane</keyword>
<keyword evidence="7" id="KW-0378">Hydrolase</keyword>
<proteinExistence type="predicted"/>
<feature type="coiled-coil region" evidence="12">
    <location>
        <begin position="475"/>
        <end position="502"/>
    </location>
</feature>
<feature type="transmembrane region" description="Helical" evidence="14">
    <location>
        <begin position="27"/>
        <end position="50"/>
    </location>
</feature>
<evidence type="ECO:0000256" key="4">
    <source>
        <dbReference type="ARBA" id="ARBA00022670"/>
    </source>
</evidence>
<evidence type="ECO:0000259" key="15">
    <source>
        <dbReference type="Pfam" id="PF01435"/>
    </source>
</evidence>
<keyword evidence="9 14" id="KW-1133">Transmembrane helix</keyword>
<keyword evidence="5 14" id="KW-0812">Transmembrane</keyword>
<feature type="domain" description="Peptidase M48" evidence="15">
    <location>
        <begin position="105"/>
        <end position="372"/>
    </location>
</feature>
<keyword evidence="17" id="KW-1185">Reference proteome</keyword>
<evidence type="ECO:0000256" key="1">
    <source>
        <dbReference type="ARBA" id="ARBA00001947"/>
    </source>
</evidence>
<comment type="subcellular location">
    <subcellularLocation>
        <location evidence="2">Cell membrane</location>
        <topology evidence="2">Multi-pass membrane protein</topology>
    </subcellularLocation>
</comment>
<dbReference type="PANTHER" id="PTHR43221">
    <property type="entry name" value="PROTEASE HTPX"/>
    <property type="match status" value="1"/>
</dbReference>
<evidence type="ECO:0000256" key="11">
    <source>
        <dbReference type="ARBA" id="ARBA00023136"/>
    </source>
</evidence>
<evidence type="ECO:0000313" key="16">
    <source>
        <dbReference type="EMBL" id="QID19175.1"/>
    </source>
</evidence>
<feature type="transmembrane region" description="Helical" evidence="14">
    <location>
        <begin position="70"/>
        <end position="90"/>
    </location>
</feature>
<dbReference type="RefSeq" id="WP_173767525.1">
    <property type="nucleotide sequence ID" value="NZ_CP048836.1"/>
</dbReference>
<evidence type="ECO:0000313" key="17">
    <source>
        <dbReference type="Proteomes" id="UP000501991"/>
    </source>
</evidence>
<dbReference type="GO" id="GO:0046872">
    <property type="term" value="F:metal ion binding"/>
    <property type="evidence" value="ECO:0007669"/>
    <property type="project" value="UniProtKB-KW"/>
</dbReference>
<evidence type="ECO:0000256" key="12">
    <source>
        <dbReference type="SAM" id="Coils"/>
    </source>
</evidence>
<name>A0A6C1B8L5_9RHOO</name>
<gene>
    <name evidence="16" type="ORF">G3580_17060</name>
</gene>
<dbReference type="AlphaFoldDB" id="A0A6C1B8L5"/>
<evidence type="ECO:0000256" key="10">
    <source>
        <dbReference type="ARBA" id="ARBA00023049"/>
    </source>
</evidence>
<protein>
    <submittedName>
        <fullName evidence="16">M48 family metalloprotease</fullName>
    </submittedName>
</protein>
<dbReference type="CDD" id="cd07328">
    <property type="entry name" value="M48_Ste24p_like"/>
    <property type="match status" value="1"/>
</dbReference>
<feature type="region of interest" description="Disordered" evidence="13">
    <location>
        <begin position="697"/>
        <end position="716"/>
    </location>
</feature>
<dbReference type="EMBL" id="CP048836">
    <property type="protein sequence ID" value="QID19175.1"/>
    <property type="molecule type" value="Genomic_DNA"/>
</dbReference>
<accession>A0A6C1B8L5</accession>
<dbReference type="GO" id="GO:0004222">
    <property type="term" value="F:metalloendopeptidase activity"/>
    <property type="evidence" value="ECO:0007669"/>
    <property type="project" value="InterPro"/>
</dbReference>
<evidence type="ECO:0000256" key="7">
    <source>
        <dbReference type="ARBA" id="ARBA00022801"/>
    </source>
</evidence>
<keyword evidence="10 16" id="KW-0482">Metalloprotease</keyword>
<comment type="cofactor">
    <cofactor evidence="1">
        <name>Zn(2+)</name>
        <dbReference type="ChEBI" id="CHEBI:29105"/>
    </cofactor>
</comment>
<dbReference type="InterPro" id="IPR050083">
    <property type="entry name" value="HtpX_protease"/>
</dbReference>
<evidence type="ECO:0000256" key="2">
    <source>
        <dbReference type="ARBA" id="ARBA00004651"/>
    </source>
</evidence>
<evidence type="ECO:0000256" key="3">
    <source>
        <dbReference type="ARBA" id="ARBA00022475"/>
    </source>
</evidence>
<evidence type="ECO:0000256" key="14">
    <source>
        <dbReference type="SAM" id="Phobius"/>
    </source>
</evidence>
<dbReference type="Proteomes" id="UP000501991">
    <property type="component" value="Chromosome"/>
</dbReference>
<evidence type="ECO:0000256" key="8">
    <source>
        <dbReference type="ARBA" id="ARBA00022833"/>
    </source>
</evidence>
<keyword evidence="11 14" id="KW-0472">Membrane</keyword>
<keyword evidence="8" id="KW-0862">Zinc</keyword>
<keyword evidence="6" id="KW-0479">Metal-binding</keyword>
<evidence type="ECO:0000256" key="9">
    <source>
        <dbReference type="ARBA" id="ARBA00022989"/>
    </source>
</evidence>
<dbReference type="GO" id="GO:0006508">
    <property type="term" value="P:proteolysis"/>
    <property type="evidence" value="ECO:0007669"/>
    <property type="project" value="UniProtKB-KW"/>
</dbReference>
<dbReference type="PANTHER" id="PTHR43221:SF1">
    <property type="entry name" value="PROTEASE HTPX"/>
    <property type="match status" value="1"/>
</dbReference>